<dbReference type="InterPro" id="IPR036890">
    <property type="entry name" value="HATPase_C_sf"/>
</dbReference>
<dbReference type="GO" id="GO:0005524">
    <property type="term" value="F:ATP binding"/>
    <property type="evidence" value="ECO:0007669"/>
    <property type="project" value="UniProtKB-KW"/>
</dbReference>
<dbReference type="Gene3D" id="1.20.5.1930">
    <property type="match status" value="1"/>
</dbReference>
<accession>A0AAE3ZW98</accession>
<dbReference type="Pfam" id="PF07730">
    <property type="entry name" value="HisKA_3"/>
    <property type="match status" value="1"/>
</dbReference>
<name>A0AAE3ZW98_9ACTN</name>
<reference evidence="13 14" key="1">
    <citation type="submission" date="2023-07" db="EMBL/GenBank/DDBJ databases">
        <title>Sequencing the genomes of 1000 actinobacteria strains.</title>
        <authorList>
            <person name="Klenk H.-P."/>
        </authorList>
    </citation>
    <scope>NUCLEOTIDE SEQUENCE [LARGE SCALE GENOMIC DNA]</scope>
    <source>
        <strain evidence="13 14">DSM 44711</strain>
    </source>
</reference>
<evidence type="ECO:0000256" key="7">
    <source>
        <dbReference type="ARBA" id="ARBA00022840"/>
    </source>
</evidence>
<dbReference type="SUPFAM" id="SSF55874">
    <property type="entry name" value="ATPase domain of HSP90 chaperone/DNA topoisomerase II/histidine kinase"/>
    <property type="match status" value="1"/>
</dbReference>
<keyword evidence="3" id="KW-0597">Phosphoprotein</keyword>
<dbReference type="Pfam" id="PF02518">
    <property type="entry name" value="HATPase_c"/>
    <property type="match status" value="1"/>
</dbReference>
<comment type="caution">
    <text evidence="13">The sequence shown here is derived from an EMBL/GenBank/DDBJ whole genome shotgun (WGS) entry which is preliminary data.</text>
</comment>
<dbReference type="Pfam" id="PF23539">
    <property type="entry name" value="DUF7134"/>
    <property type="match status" value="1"/>
</dbReference>
<dbReference type="PANTHER" id="PTHR24421">
    <property type="entry name" value="NITRATE/NITRITE SENSOR PROTEIN NARX-RELATED"/>
    <property type="match status" value="1"/>
</dbReference>
<keyword evidence="7" id="KW-0067">ATP-binding</keyword>
<sequence>MSDTWLLRAQQRLAAAGRRRPWVLDLLVTVPVILSGLRDIFGDDKPGHGGPFGDQQFGTLPPAVTAALVAVMVVALWWRRRAPAVVLAIVLAVVLGSWLAGAWIQSGMAMLLALYALARHGNLRTLAWACAGTAVMVVAGLFFLLSVEHPWTSAFFMIGTGTAAVALALTVRTRAAYLAALEDRARRLEVERDQRERLTAAAERSRVAREMHDIVGHNLSVMIGLADGGAVLAASRGESTAEPLRLIGETGRQALGELRRVLGVLRDGTTDARLSPQPGVADLDDLVRRVRAAGLTVEYRTDGDVRTLGGGLQLTVYRIVQEALTNTLKHAGAGARATVTVRSDDDTVRVTVRDTGPATGFVPPAGDEPGHGLAGIRERAGLYGGEVIAGPDAGGGWQVEALLNDRPVTVA</sequence>
<comment type="catalytic activity">
    <reaction evidence="1">
        <text>ATP + protein L-histidine = ADP + protein N-phospho-L-histidine.</text>
        <dbReference type="EC" id="2.7.13.3"/>
    </reaction>
</comment>
<dbReference type="GO" id="GO:0000155">
    <property type="term" value="F:phosphorelay sensor kinase activity"/>
    <property type="evidence" value="ECO:0007669"/>
    <property type="project" value="InterPro"/>
</dbReference>
<feature type="transmembrane region" description="Helical" evidence="9">
    <location>
        <begin position="126"/>
        <end position="147"/>
    </location>
</feature>
<feature type="transmembrane region" description="Helical" evidence="9">
    <location>
        <begin position="21"/>
        <end position="40"/>
    </location>
</feature>
<dbReference type="InterPro" id="IPR055558">
    <property type="entry name" value="DUF7134"/>
</dbReference>
<dbReference type="InterPro" id="IPR003594">
    <property type="entry name" value="HATPase_dom"/>
</dbReference>
<dbReference type="InterPro" id="IPR011712">
    <property type="entry name" value="Sig_transdc_His_kin_sub3_dim/P"/>
</dbReference>
<keyword evidence="8" id="KW-0902">Two-component regulatory system</keyword>
<dbReference type="PANTHER" id="PTHR24421:SF10">
    <property type="entry name" value="NITRATE_NITRITE SENSOR PROTEIN NARQ"/>
    <property type="match status" value="1"/>
</dbReference>
<evidence type="ECO:0000256" key="6">
    <source>
        <dbReference type="ARBA" id="ARBA00022777"/>
    </source>
</evidence>
<evidence type="ECO:0000256" key="9">
    <source>
        <dbReference type="SAM" id="Phobius"/>
    </source>
</evidence>
<dbReference type="Proteomes" id="UP001183629">
    <property type="component" value="Unassembled WGS sequence"/>
</dbReference>
<dbReference type="EMBL" id="JAVDYC010000001">
    <property type="protein sequence ID" value="MDR7327052.1"/>
    <property type="molecule type" value="Genomic_DNA"/>
</dbReference>
<keyword evidence="9" id="KW-0472">Membrane</keyword>
<dbReference type="Gene3D" id="3.30.565.10">
    <property type="entry name" value="Histidine kinase-like ATPase, C-terminal domain"/>
    <property type="match status" value="1"/>
</dbReference>
<feature type="domain" description="Signal transduction histidine kinase subgroup 3 dimerisation and phosphoacceptor" evidence="11">
    <location>
        <begin position="203"/>
        <end position="268"/>
    </location>
</feature>
<keyword evidence="9" id="KW-0812">Transmembrane</keyword>
<evidence type="ECO:0000259" key="10">
    <source>
        <dbReference type="Pfam" id="PF02518"/>
    </source>
</evidence>
<dbReference type="RefSeq" id="WP_310423835.1">
    <property type="nucleotide sequence ID" value="NZ_JAVDYC010000001.1"/>
</dbReference>
<keyword evidence="4" id="KW-0808">Transferase</keyword>
<feature type="transmembrane region" description="Helical" evidence="9">
    <location>
        <begin position="60"/>
        <end position="78"/>
    </location>
</feature>
<gene>
    <name evidence="13" type="ORF">J2S44_007302</name>
</gene>
<evidence type="ECO:0000256" key="5">
    <source>
        <dbReference type="ARBA" id="ARBA00022741"/>
    </source>
</evidence>
<dbReference type="GO" id="GO:0016020">
    <property type="term" value="C:membrane"/>
    <property type="evidence" value="ECO:0007669"/>
    <property type="project" value="InterPro"/>
</dbReference>
<dbReference type="GO" id="GO:0046983">
    <property type="term" value="F:protein dimerization activity"/>
    <property type="evidence" value="ECO:0007669"/>
    <property type="project" value="InterPro"/>
</dbReference>
<evidence type="ECO:0000256" key="2">
    <source>
        <dbReference type="ARBA" id="ARBA00012438"/>
    </source>
</evidence>
<feature type="transmembrane region" description="Helical" evidence="9">
    <location>
        <begin position="154"/>
        <end position="171"/>
    </location>
</feature>
<feature type="domain" description="DUF7134" evidence="12">
    <location>
        <begin position="16"/>
        <end position="174"/>
    </location>
</feature>
<keyword evidence="14" id="KW-1185">Reference proteome</keyword>
<evidence type="ECO:0000313" key="13">
    <source>
        <dbReference type="EMBL" id="MDR7327052.1"/>
    </source>
</evidence>
<evidence type="ECO:0000259" key="11">
    <source>
        <dbReference type="Pfam" id="PF07730"/>
    </source>
</evidence>
<evidence type="ECO:0000256" key="3">
    <source>
        <dbReference type="ARBA" id="ARBA00022553"/>
    </source>
</evidence>
<keyword evidence="6 13" id="KW-0418">Kinase</keyword>
<evidence type="ECO:0000259" key="12">
    <source>
        <dbReference type="Pfam" id="PF23539"/>
    </source>
</evidence>
<dbReference type="InterPro" id="IPR050482">
    <property type="entry name" value="Sensor_HK_TwoCompSys"/>
</dbReference>
<feature type="transmembrane region" description="Helical" evidence="9">
    <location>
        <begin position="85"/>
        <end position="106"/>
    </location>
</feature>
<evidence type="ECO:0000256" key="8">
    <source>
        <dbReference type="ARBA" id="ARBA00023012"/>
    </source>
</evidence>
<dbReference type="CDD" id="cd16917">
    <property type="entry name" value="HATPase_UhpB-NarQ-NarX-like"/>
    <property type="match status" value="1"/>
</dbReference>
<dbReference type="EC" id="2.7.13.3" evidence="2"/>
<evidence type="ECO:0000256" key="1">
    <source>
        <dbReference type="ARBA" id="ARBA00000085"/>
    </source>
</evidence>
<feature type="domain" description="Histidine kinase/HSP90-like ATPase" evidence="10">
    <location>
        <begin position="313"/>
        <end position="403"/>
    </location>
</feature>
<organism evidence="13 14">
    <name type="scientific">Catenuloplanes niger</name>
    <dbReference type="NCBI Taxonomy" id="587534"/>
    <lineage>
        <taxon>Bacteria</taxon>
        <taxon>Bacillati</taxon>
        <taxon>Actinomycetota</taxon>
        <taxon>Actinomycetes</taxon>
        <taxon>Micromonosporales</taxon>
        <taxon>Micromonosporaceae</taxon>
        <taxon>Catenuloplanes</taxon>
    </lineage>
</organism>
<proteinExistence type="predicted"/>
<keyword evidence="5" id="KW-0547">Nucleotide-binding</keyword>
<dbReference type="AlphaFoldDB" id="A0AAE3ZW98"/>
<keyword evidence="9" id="KW-1133">Transmembrane helix</keyword>
<evidence type="ECO:0000313" key="14">
    <source>
        <dbReference type="Proteomes" id="UP001183629"/>
    </source>
</evidence>
<evidence type="ECO:0000256" key="4">
    <source>
        <dbReference type="ARBA" id="ARBA00022679"/>
    </source>
</evidence>
<protein>
    <recommendedName>
        <fullName evidence="2">histidine kinase</fullName>
        <ecNumber evidence="2">2.7.13.3</ecNumber>
    </recommendedName>
</protein>